<gene>
    <name evidence="12" type="ORF">L861_20780</name>
</gene>
<evidence type="ECO:0000256" key="4">
    <source>
        <dbReference type="ARBA" id="ARBA00022723"/>
    </source>
</evidence>
<evidence type="ECO:0000256" key="3">
    <source>
        <dbReference type="ARBA" id="ARBA00022670"/>
    </source>
</evidence>
<dbReference type="InterPro" id="IPR011765">
    <property type="entry name" value="Pept_M16_N"/>
</dbReference>
<comment type="cofactor">
    <cofactor evidence="1">
        <name>Zn(2+)</name>
        <dbReference type="ChEBI" id="CHEBI:29105"/>
    </cofactor>
</comment>
<dbReference type="GO" id="GO:0005737">
    <property type="term" value="C:cytoplasm"/>
    <property type="evidence" value="ECO:0007669"/>
    <property type="project" value="UniProtKB-ARBA"/>
</dbReference>
<dbReference type="PROSITE" id="PS00143">
    <property type="entry name" value="INSULINASE"/>
    <property type="match status" value="1"/>
</dbReference>
<reference evidence="12 13" key="1">
    <citation type="journal article" date="2013" name="Genome Announc.">
        <title>Draft genome sequence of the moderately halophilic gammaproteobacterium Halomonas anticariensis FP35.</title>
        <authorList>
            <person name="Tahrioui A."/>
            <person name="Quesada E."/>
            <person name="Llamas I."/>
        </authorList>
    </citation>
    <scope>NUCLEOTIDE SEQUENCE [LARGE SCALE GENOMIC DNA]</scope>
    <source>
        <strain evidence="13">DSM 16096 / CECT 5854 / LMG 22089 / FP35</strain>
    </source>
</reference>
<dbReference type="EMBL" id="ASTJ01000030">
    <property type="protein sequence ID" value="EPC01663.1"/>
    <property type="molecule type" value="Genomic_DNA"/>
</dbReference>
<dbReference type="STRING" id="1121939.L861_20780"/>
<dbReference type="AlphaFoldDB" id="S2KMG0"/>
<dbReference type="PANTHER" id="PTHR43690">
    <property type="entry name" value="NARDILYSIN"/>
    <property type="match status" value="1"/>
</dbReference>
<evidence type="ECO:0000259" key="9">
    <source>
        <dbReference type="Pfam" id="PF00675"/>
    </source>
</evidence>
<evidence type="ECO:0000313" key="12">
    <source>
        <dbReference type="EMBL" id="EPC01663.1"/>
    </source>
</evidence>
<feature type="domain" description="Peptidase M16 C-terminal" evidence="10">
    <location>
        <begin position="187"/>
        <end position="348"/>
    </location>
</feature>
<evidence type="ECO:0000256" key="2">
    <source>
        <dbReference type="ARBA" id="ARBA00007261"/>
    </source>
</evidence>
<keyword evidence="6" id="KW-0862">Zinc</keyword>
<comment type="similarity">
    <text evidence="2 8">Belongs to the peptidase M16 family.</text>
</comment>
<dbReference type="Proteomes" id="UP000014463">
    <property type="component" value="Unassembled WGS sequence"/>
</dbReference>
<dbReference type="Pfam" id="PF00675">
    <property type="entry name" value="Peptidase_M16"/>
    <property type="match status" value="1"/>
</dbReference>
<keyword evidence="5" id="KW-0378">Hydrolase</keyword>
<feature type="domain" description="Peptidase M16 N-terminal" evidence="9">
    <location>
        <begin position="28"/>
        <end position="149"/>
    </location>
</feature>
<keyword evidence="13" id="KW-1185">Reference proteome</keyword>
<organism evidence="12 13">
    <name type="scientific">Litchfieldella anticariensis (strain DSM 16096 / CECT 5854 / CIP 108499 / LMG 22089 / FP35)</name>
    <name type="common">Halomonas anticariensis</name>
    <dbReference type="NCBI Taxonomy" id="1121939"/>
    <lineage>
        <taxon>Bacteria</taxon>
        <taxon>Pseudomonadati</taxon>
        <taxon>Pseudomonadota</taxon>
        <taxon>Gammaproteobacteria</taxon>
        <taxon>Oceanospirillales</taxon>
        <taxon>Halomonadaceae</taxon>
        <taxon>Litchfieldella</taxon>
    </lineage>
</organism>
<comment type="caution">
    <text evidence="12">The sequence shown here is derived from an EMBL/GenBank/DDBJ whole genome shotgun (WGS) entry which is preliminary data.</text>
</comment>
<dbReference type="InterPro" id="IPR050626">
    <property type="entry name" value="Peptidase_M16"/>
</dbReference>
<dbReference type="Pfam" id="PF22456">
    <property type="entry name" value="PqqF-like_C_4"/>
    <property type="match status" value="1"/>
</dbReference>
<dbReference type="InterPro" id="IPR007863">
    <property type="entry name" value="Peptidase_M16_C"/>
</dbReference>
<dbReference type="eggNOG" id="COG1025">
    <property type="taxonomic scope" value="Bacteria"/>
</dbReference>
<evidence type="ECO:0000313" key="13">
    <source>
        <dbReference type="Proteomes" id="UP000014463"/>
    </source>
</evidence>
<evidence type="ECO:0000256" key="6">
    <source>
        <dbReference type="ARBA" id="ARBA00022833"/>
    </source>
</evidence>
<dbReference type="RefSeq" id="WP_016417258.1">
    <property type="nucleotide sequence ID" value="NZ_KE332391.1"/>
</dbReference>
<feature type="domain" description="Coenzyme PQQ synthesis protein F-like C-terminal lobe" evidence="11">
    <location>
        <begin position="671"/>
        <end position="769"/>
    </location>
</feature>
<evidence type="ECO:0000256" key="7">
    <source>
        <dbReference type="ARBA" id="ARBA00023049"/>
    </source>
</evidence>
<keyword evidence="7" id="KW-0482">Metalloprotease</keyword>
<dbReference type="GO" id="GO:0046872">
    <property type="term" value="F:metal ion binding"/>
    <property type="evidence" value="ECO:0007669"/>
    <property type="project" value="UniProtKB-KW"/>
</dbReference>
<dbReference type="PATRIC" id="fig|1121939.11.peg.2748"/>
<evidence type="ECO:0000256" key="8">
    <source>
        <dbReference type="RuleBase" id="RU004447"/>
    </source>
</evidence>
<dbReference type="GO" id="GO:0006508">
    <property type="term" value="P:proteolysis"/>
    <property type="evidence" value="ECO:0007669"/>
    <property type="project" value="UniProtKB-KW"/>
</dbReference>
<dbReference type="SUPFAM" id="SSF63411">
    <property type="entry name" value="LuxS/MPP-like metallohydrolase"/>
    <property type="match status" value="2"/>
</dbReference>
<evidence type="ECO:0000259" key="11">
    <source>
        <dbReference type="Pfam" id="PF22456"/>
    </source>
</evidence>
<evidence type="ECO:0000256" key="1">
    <source>
        <dbReference type="ARBA" id="ARBA00001947"/>
    </source>
</evidence>
<accession>S2KMG0</accession>
<proteinExistence type="inferred from homology"/>
<keyword evidence="3" id="KW-0645">Protease</keyword>
<dbReference type="OrthoDB" id="9811314at2"/>
<sequence length="820" mass="89015">MTSHRETAGLPEGSRLVEHRLDSGMRTLAIEVPTARQVRLVAAVGVGYLDEPTAWPGLAHLLEHALFLGSSRHPQPGDFATWVGERGGRYNAHTGEYVTDVHLTLPLDATEAGLGRLIDIVAHPSLARDKVAREVDVIDAEFHARLADPELHRLAASARLFQPSHPAYRCHHGHRRSLGGDDTRLHEALTAFHATHYRAECMSLVMLGPQPAEQQLTLLTTAAGSISTGAAPLPTRPWRWAPPARVQWRPPGETTSPPSTLELLWPLPDPLEPAQRQAGESLVASLCDGALAATLLRHDAILDLDARLDTNITAAALVLTLTLTPAGRRQVETLLATCQAWVADLAKRLPTPVARPTVPHDLDNWPKTLARRLALGQVAIPPATDFATDELATWLKAEHCRVLEPLSALGEAHDTAPETGTLLRCSYRTAPDVPIWPCQPASTLEQRPLASGATSSVAPGIIANDDALTLWWDGGPPLADTYLALAWPAPVTKRAARLACWRQRTLSLRQAATRLGLTLVQGSDGHDDWLLGWGDASRLESCFTQALAAWSQHVDETTEVPEQGLLAQRLLSRLDHLSPPRQPTHPRCLAWAGGMLGPANAESCCRRLIATLPAPLPKPDTTRLSLPGHIPQAPGAGWPICWVPPQADDQALMLQIDAPDDSPASQALFQLLAQCHDAAFHQELRQRQGLGYVAAVRYREGGGWPRLGYVVQSPTADITTLQQAVREFLALQGTTLAMLDPATFLQRRQALAASWGPPETHAEALTRTWQALRRQTAQLAPWQIQQDALQTLTPGMLTALAEALTTGSLTGQWWAHSPSQ</sequence>
<dbReference type="InterPro" id="IPR054734">
    <property type="entry name" value="PqqF-like_C_4"/>
</dbReference>
<dbReference type="InterPro" id="IPR011249">
    <property type="entry name" value="Metalloenz_LuxS/M16"/>
</dbReference>
<keyword evidence="4" id="KW-0479">Metal-binding</keyword>
<dbReference type="InterPro" id="IPR001431">
    <property type="entry name" value="Pept_M16_Zn_BS"/>
</dbReference>
<dbReference type="Pfam" id="PF05193">
    <property type="entry name" value="Peptidase_M16_C"/>
    <property type="match status" value="1"/>
</dbReference>
<dbReference type="GO" id="GO:0004222">
    <property type="term" value="F:metalloendopeptidase activity"/>
    <property type="evidence" value="ECO:0007669"/>
    <property type="project" value="InterPro"/>
</dbReference>
<protein>
    <submittedName>
        <fullName evidence="12">Uncharacterized protein</fullName>
    </submittedName>
</protein>
<evidence type="ECO:0000259" key="10">
    <source>
        <dbReference type="Pfam" id="PF05193"/>
    </source>
</evidence>
<dbReference type="PANTHER" id="PTHR43690:SF18">
    <property type="entry name" value="INSULIN-DEGRADING ENZYME-RELATED"/>
    <property type="match status" value="1"/>
</dbReference>
<evidence type="ECO:0000256" key="5">
    <source>
        <dbReference type="ARBA" id="ARBA00022801"/>
    </source>
</evidence>
<dbReference type="Gene3D" id="3.30.830.10">
    <property type="entry name" value="Metalloenzyme, LuxS/M16 peptidase-like"/>
    <property type="match status" value="2"/>
</dbReference>
<name>S2KMG0_LITA3</name>